<comment type="caution">
    <text evidence="2">The sequence shown here is derived from an EMBL/GenBank/DDBJ whole genome shotgun (WGS) entry which is preliminary data.</text>
</comment>
<protein>
    <submittedName>
        <fullName evidence="2">Uncharacterized protein</fullName>
    </submittedName>
</protein>
<organism evidence="2 3">
    <name type="scientific">Raineya orbicola</name>
    <dbReference type="NCBI Taxonomy" id="2016530"/>
    <lineage>
        <taxon>Bacteria</taxon>
        <taxon>Pseudomonadati</taxon>
        <taxon>Bacteroidota</taxon>
        <taxon>Cytophagia</taxon>
        <taxon>Cytophagales</taxon>
        <taxon>Raineyaceae</taxon>
        <taxon>Raineya</taxon>
    </lineage>
</organism>
<dbReference type="AlphaFoldDB" id="A0A2N3IIX0"/>
<sequence>MLRNYWVIFLFILSYSTILAQSSYTDYKPEYKKWHPDYMIDKIDYTDKRMIIHFRYVANSMPKETKSLFKNFYTITKVTFFGKYHHEKWYLENHFNSDEAFHFIDIKNIRRNGKLMASSIAGNSQLDYEDIVANEIFTCEIHFNRLPKHVKRVNLFEGEEYKHDKNHFHVLQIKVKQEKDPDLGDFSDMVKKVQDFERKLTGSPRSTFSVPKKENKPLITKKDEKIPTPAPVIVKKQEKPQPVLKPRLHSPPTPPAYPQEAQARM</sequence>
<feature type="compositionally biased region" description="Basic and acidic residues" evidence="1">
    <location>
        <begin position="211"/>
        <end position="226"/>
    </location>
</feature>
<evidence type="ECO:0000256" key="1">
    <source>
        <dbReference type="SAM" id="MobiDB-lite"/>
    </source>
</evidence>
<proteinExistence type="predicted"/>
<feature type="region of interest" description="Disordered" evidence="1">
    <location>
        <begin position="202"/>
        <end position="265"/>
    </location>
</feature>
<name>A0A2N3IIX0_9BACT</name>
<dbReference type="OrthoDB" id="982416at2"/>
<evidence type="ECO:0000313" key="2">
    <source>
        <dbReference type="EMBL" id="PKQ70300.1"/>
    </source>
</evidence>
<reference evidence="2 3" key="1">
    <citation type="submission" date="2017-06" db="EMBL/GenBank/DDBJ databases">
        <title>Raineya orbicola gen. nov., sp. nov. a slightly thermophilic bacterium of the phylum Bacteroidetes and the description of Raineyaceae fam. nov.</title>
        <authorList>
            <person name="Albuquerque L."/>
            <person name="Polonia A.R.M."/>
            <person name="Barroso C."/>
            <person name="Froufe H.J.C."/>
            <person name="Lage O."/>
            <person name="Lobo-Da-Cunha A."/>
            <person name="Egas C."/>
            <person name="Da Costa M.S."/>
        </authorList>
    </citation>
    <scope>NUCLEOTIDE SEQUENCE [LARGE SCALE GENOMIC DNA]</scope>
    <source>
        <strain evidence="2 3">SPSPC-11</strain>
    </source>
</reference>
<accession>A0A2N3IIX0</accession>
<dbReference type="RefSeq" id="WP_101357942.1">
    <property type="nucleotide sequence ID" value="NZ_NKXO01000008.1"/>
</dbReference>
<dbReference type="Proteomes" id="UP000233387">
    <property type="component" value="Unassembled WGS sequence"/>
</dbReference>
<gene>
    <name evidence="2" type="ORF">Rain11_0679</name>
</gene>
<evidence type="ECO:0000313" key="3">
    <source>
        <dbReference type="Proteomes" id="UP000233387"/>
    </source>
</evidence>
<dbReference type="EMBL" id="NKXO01000008">
    <property type="protein sequence ID" value="PKQ70300.1"/>
    <property type="molecule type" value="Genomic_DNA"/>
</dbReference>
<keyword evidence="3" id="KW-1185">Reference proteome</keyword>